<accession>S3IWI5</accession>
<protein>
    <submittedName>
        <fullName evidence="1">Uncharacterized protein</fullName>
    </submittedName>
</protein>
<name>S3IWI5_9ENTR</name>
<organism evidence="1 2">
    <name type="scientific">Cedecea davisae DSM 4568</name>
    <dbReference type="NCBI Taxonomy" id="566551"/>
    <lineage>
        <taxon>Bacteria</taxon>
        <taxon>Pseudomonadati</taxon>
        <taxon>Pseudomonadota</taxon>
        <taxon>Gammaproteobacteria</taxon>
        <taxon>Enterobacterales</taxon>
        <taxon>Enterobacteriaceae</taxon>
        <taxon>Cedecea</taxon>
    </lineage>
</organism>
<sequence length="39" mass="4448">MKQPFPAPDKANISHKLFSLRYSSIAVVPEGYRQKIKDS</sequence>
<proteinExistence type="predicted"/>
<dbReference type="AlphaFoldDB" id="S3IWI5"/>
<dbReference type="HOGENOM" id="CLU_3306743_0_0_6"/>
<comment type="caution">
    <text evidence="1">The sequence shown here is derived from an EMBL/GenBank/DDBJ whole genome shotgun (WGS) entry which is preliminary data.</text>
</comment>
<gene>
    <name evidence="1" type="ORF">HMPREF0201_01489</name>
</gene>
<evidence type="ECO:0000313" key="1">
    <source>
        <dbReference type="EMBL" id="EPF18078.1"/>
    </source>
</evidence>
<dbReference type="EMBL" id="ATDT01000009">
    <property type="protein sequence ID" value="EPF18078.1"/>
    <property type="molecule type" value="Genomic_DNA"/>
</dbReference>
<dbReference type="Proteomes" id="UP000014585">
    <property type="component" value="Unassembled WGS sequence"/>
</dbReference>
<evidence type="ECO:0000313" key="2">
    <source>
        <dbReference type="Proteomes" id="UP000014585"/>
    </source>
</evidence>
<reference evidence="1 2" key="1">
    <citation type="submission" date="2013-04" db="EMBL/GenBank/DDBJ databases">
        <authorList>
            <person name="Weinstock G."/>
            <person name="Sodergren E."/>
            <person name="Lobos E.A."/>
            <person name="Fulton L."/>
            <person name="Fulton R."/>
            <person name="Courtney L."/>
            <person name="Fronick C."/>
            <person name="O'Laughlin M."/>
            <person name="Godfrey J."/>
            <person name="Wilson R.M."/>
            <person name="Miner T."/>
            <person name="Farmer C."/>
            <person name="Delehaunty K."/>
            <person name="Cordes M."/>
            <person name="Minx P."/>
            <person name="Tomlinson C."/>
            <person name="Chen J."/>
            <person name="Wollam A."/>
            <person name="Pepin K.H."/>
            <person name="Palsikar V.B."/>
            <person name="Zhang X."/>
            <person name="Suruliraj S."/>
            <person name="Perna N.T."/>
            <person name="Plunkett G."/>
            <person name="Warren W."/>
            <person name="Mitreva M."/>
            <person name="Mardis E.R."/>
            <person name="Wilson R.K."/>
        </authorList>
    </citation>
    <scope>NUCLEOTIDE SEQUENCE [LARGE SCALE GENOMIC DNA]</scope>
    <source>
        <strain evidence="1 2">DSM 4568</strain>
    </source>
</reference>
<dbReference type="STRING" id="566551.HMPREF0201_01489"/>